<dbReference type="Proteomes" id="UP000515152">
    <property type="component" value="Chromosome 8"/>
</dbReference>
<reference evidence="3" key="1">
    <citation type="submission" date="2025-08" db="UniProtKB">
        <authorList>
            <consortium name="RefSeq"/>
        </authorList>
    </citation>
    <scope>IDENTIFICATION</scope>
</reference>
<feature type="compositionally biased region" description="Basic and acidic residues" evidence="1">
    <location>
        <begin position="19"/>
        <end position="32"/>
    </location>
</feature>
<gene>
    <name evidence="3" type="primary">LOC122133054</name>
</gene>
<dbReference type="GeneID" id="122133054"/>
<name>A0A8M1KKA3_CLUHA</name>
<evidence type="ECO:0000256" key="1">
    <source>
        <dbReference type="SAM" id="MobiDB-lite"/>
    </source>
</evidence>
<evidence type="ECO:0000313" key="3">
    <source>
        <dbReference type="RefSeq" id="XP_042564302.1"/>
    </source>
</evidence>
<feature type="compositionally biased region" description="Basic and acidic residues" evidence="1">
    <location>
        <begin position="130"/>
        <end position="147"/>
    </location>
</feature>
<organism evidence="2 3">
    <name type="scientific">Clupea harengus</name>
    <name type="common">Atlantic herring</name>
    <dbReference type="NCBI Taxonomy" id="7950"/>
    <lineage>
        <taxon>Eukaryota</taxon>
        <taxon>Metazoa</taxon>
        <taxon>Chordata</taxon>
        <taxon>Craniata</taxon>
        <taxon>Vertebrata</taxon>
        <taxon>Euteleostomi</taxon>
        <taxon>Actinopterygii</taxon>
        <taxon>Neopterygii</taxon>
        <taxon>Teleostei</taxon>
        <taxon>Clupei</taxon>
        <taxon>Clupeiformes</taxon>
        <taxon>Clupeoidei</taxon>
        <taxon>Clupeidae</taxon>
        <taxon>Clupea</taxon>
    </lineage>
</organism>
<protein>
    <submittedName>
        <fullName evidence="3">Uncharacterized protein LOC122133054</fullName>
    </submittedName>
</protein>
<sequence length="202" mass="21954">MDGQGNDEEAQSSPPPQLVEHHPLAAEMKPDQEQEITEQQLQSHCEVTGHVTEEVSELLEPAGKEEVNTPEAPQHLADATVCSSTATPIIKECTDPEMSDVKDTLDSVDLSHAFHEEAFHPLPKENPTLSEEHSEPSNEGEKDHSNDSHVMATEDSGLFKSCGNGTVEDQNVETKVATCVTLVGANFIVRCSVFSYSNLAYA</sequence>
<dbReference type="RefSeq" id="XP_042564302.1">
    <property type="nucleotide sequence ID" value="XM_042708368.1"/>
</dbReference>
<keyword evidence="2" id="KW-1185">Reference proteome</keyword>
<feature type="compositionally biased region" description="Acidic residues" evidence="1">
    <location>
        <begin position="1"/>
        <end position="10"/>
    </location>
</feature>
<dbReference type="KEGG" id="char:122133054"/>
<feature type="region of interest" description="Disordered" evidence="1">
    <location>
        <begin position="57"/>
        <end position="76"/>
    </location>
</feature>
<dbReference type="AlphaFoldDB" id="A0A8M1KKA3"/>
<proteinExistence type="predicted"/>
<evidence type="ECO:0000313" key="2">
    <source>
        <dbReference type="Proteomes" id="UP000515152"/>
    </source>
</evidence>
<accession>A0A8M1KKA3</accession>
<feature type="region of interest" description="Disordered" evidence="1">
    <location>
        <begin position="1"/>
        <end position="33"/>
    </location>
</feature>
<feature type="region of interest" description="Disordered" evidence="1">
    <location>
        <begin position="119"/>
        <end position="149"/>
    </location>
</feature>